<feature type="transmembrane region" description="Helical" evidence="1">
    <location>
        <begin position="172"/>
        <end position="194"/>
    </location>
</feature>
<evidence type="ECO:0000313" key="3">
    <source>
        <dbReference type="EMBL" id="MCX3058212.1"/>
    </source>
</evidence>
<feature type="domain" description="DUF6545" evidence="2">
    <location>
        <begin position="248"/>
        <end position="381"/>
    </location>
</feature>
<evidence type="ECO:0000256" key="1">
    <source>
        <dbReference type="SAM" id="Phobius"/>
    </source>
</evidence>
<dbReference type="InterPro" id="IPR046675">
    <property type="entry name" value="DUF6545"/>
</dbReference>
<feature type="transmembrane region" description="Helical" evidence="1">
    <location>
        <begin position="140"/>
        <end position="160"/>
    </location>
</feature>
<keyword evidence="1" id="KW-0812">Transmembrane</keyword>
<gene>
    <name evidence="3" type="ORF">OFY01_00165</name>
</gene>
<reference evidence="3" key="1">
    <citation type="submission" date="2022-10" db="EMBL/GenBank/DDBJ databases">
        <title>Streptomyces beihaiensis sp. nov., a chitin degrading actinobacterium, isolated from shrimp pond soil.</title>
        <authorList>
            <person name="Xie J."/>
            <person name="Shen N."/>
        </authorList>
    </citation>
    <scope>NUCLEOTIDE SEQUENCE</scope>
    <source>
        <strain evidence="3">GXMU-J5</strain>
    </source>
</reference>
<name>A0ABT3TP34_9ACTN</name>
<sequence length="402" mass="42427">MADLTAYLAATVFLAFAANRLMANRGAGADPAQGSLGRSALCMGVAMLLDAPATQAALDRLTPVERPVMLLTQELMTAGLSFLVLAALPLRSPAAPRRATRLQVALAVAVQVASPLLFLLSDSTVEGDVLVAGVGRSPQLAAYNGLFMCYGCWCLLLLGRELVRHLRRTGPGLLRTGLLLMTSAVVTGAAWTLWSLDDIAAILGDGRQKAGEDVVSTSLGVVTATLAAGGATITLWGGRLAAALNRPRARRRHRALEPLWSALHAELPEIALAPVAPSWRAESLQFAQFVLYRRVIEIRDGLMALRPYLHPEVPAWVAETAGPSPHAALVEAAAIAAALENRRAGLRYDGPPDPDQASHAVPGTVAAEVAWLLQVTDAFTRSSVVADIRGRVRAVHAGRRAG</sequence>
<dbReference type="Pfam" id="PF20182">
    <property type="entry name" value="DUF6545"/>
    <property type="match status" value="1"/>
</dbReference>
<feature type="transmembrane region" description="Helical" evidence="1">
    <location>
        <begin position="214"/>
        <end position="242"/>
    </location>
</feature>
<accession>A0ABT3TP34</accession>
<protein>
    <recommendedName>
        <fullName evidence="2">DUF6545 domain-containing protein</fullName>
    </recommendedName>
</protein>
<proteinExistence type="predicted"/>
<evidence type="ECO:0000259" key="2">
    <source>
        <dbReference type="Pfam" id="PF20182"/>
    </source>
</evidence>
<organism evidence="3 4">
    <name type="scientific">Streptomyces beihaiensis</name>
    <dbReference type="NCBI Taxonomy" id="2984495"/>
    <lineage>
        <taxon>Bacteria</taxon>
        <taxon>Bacillati</taxon>
        <taxon>Actinomycetota</taxon>
        <taxon>Actinomycetes</taxon>
        <taxon>Kitasatosporales</taxon>
        <taxon>Streptomycetaceae</taxon>
        <taxon>Streptomyces</taxon>
    </lineage>
</organism>
<keyword evidence="4" id="KW-1185">Reference proteome</keyword>
<dbReference type="RefSeq" id="WP_266595038.1">
    <property type="nucleotide sequence ID" value="NZ_JAPHNL010000001.1"/>
</dbReference>
<dbReference type="Proteomes" id="UP001163064">
    <property type="component" value="Unassembled WGS sequence"/>
</dbReference>
<comment type="caution">
    <text evidence="3">The sequence shown here is derived from an EMBL/GenBank/DDBJ whole genome shotgun (WGS) entry which is preliminary data.</text>
</comment>
<keyword evidence="1" id="KW-1133">Transmembrane helix</keyword>
<dbReference type="InterPro" id="IPR050039">
    <property type="entry name" value="MAB_1171c-like"/>
</dbReference>
<dbReference type="NCBIfam" id="NF042915">
    <property type="entry name" value="MAB_1171c_fam"/>
    <property type="match status" value="1"/>
</dbReference>
<keyword evidence="1" id="KW-0472">Membrane</keyword>
<dbReference type="EMBL" id="JAPHNL010000001">
    <property type="protein sequence ID" value="MCX3058212.1"/>
    <property type="molecule type" value="Genomic_DNA"/>
</dbReference>
<feature type="transmembrane region" description="Helical" evidence="1">
    <location>
        <begin position="102"/>
        <end position="120"/>
    </location>
</feature>
<feature type="transmembrane region" description="Helical" evidence="1">
    <location>
        <begin position="68"/>
        <end position="90"/>
    </location>
</feature>
<evidence type="ECO:0000313" key="4">
    <source>
        <dbReference type="Proteomes" id="UP001163064"/>
    </source>
</evidence>